<keyword evidence="2" id="KW-0472">Membrane</keyword>
<accession>A0A1A7WZ20</accession>
<feature type="compositionally biased region" description="Acidic residues" evidence="1">
    <location>
        <begin position="202"/>
        <end position="214"/>
    </location>
</feature>
<dbReference type="EMBL" id="HADX01000773">
    <property type="protein sequence ID" value="SBP23005.1"/>
    <property type="molecule type" value="Transcribed_RNA"/>
</dbReference>
<name>A0A1A7WZ20_9TELE</name>
<sequence length="222" mass="25169">MSSPRINAGLGSPPSAAPASETTLVCQGESNQTYICHSGRCCEDSQCCSFVYEVWWFWLLWALITILTCSCLCHHWRAKRRFQQQRRQNEINLMAYREAHNNSHLPLFRRLLPVYLLPAYEDAVNHPATPPPPYTPLESAPPPEEASGSLCAPSFSTNADAAFPETPEATRIHNTNHNPDLMPGRYRRFTGDSGIEVCDGPEPWDQEEFDEEEEKCGYYDET</sequence>
<keyword evidence="2" id="KW-1133">Transmembrane helix</keyword>
<reference evidence="3" key="2">
    <citation type="submission" date="2016-06" db="EMBL/GenBank/DDBJ databases">
        <title>The genome of a short-lived fish provides insights into sex chromosome evolution and the genetic control of aging.</title>
        <authorList>
            <person name="Reichwald K."/>
            <person name="Felder M."/>
            <person name="Petzold A."/>
            <person name="Koch P."/>
            <person name="Groth M."/>
            <person name="Platzer M."/>
        </authorList>
    </citation>
    <scope>NUCLEOTIDE SEQUENCE</scope>
    <source>
        <tissue evidence="3">Brain</tissue>
    </source>
</reference>
<evidence type="ECO:0000256" key="2">
    <source>
        <dbReference type="SAM" id="Phobius"/>
    </source>
</evidence>
<organism evidence="3">
    <name type="scientific">Iconisemion striatum</name>
    <dbReference type="NCBI Taxonomy" id="60296"/>
    <lineage>
        <taxon>Eukaryota</taxon>
        <taxon>Metazoa</taxon>
        <taxon>Chordata</taxon>
        <taxon>Craniata</taxon>
        <taxon>Vertebrata</taxon>
        <taxon>Euteleostomi</taxon>
        <taxon>Actinopterygii</taxon>
        <taxon>Neopterygii</taxon>
        <taxon>Teleostei</taxon>
        <taxon>Neoteleostei</taxon>
        <taxon>Acanthomorphata</taxon>
        <taxon>Ovalentaria</taxon>
        <taxon>Atherinomorphae</taxon>
        <taxon>Cyprinodontiformes</taxon>
        <taxon>Nothobranchiidae</taxon>
        <taxon>Iconisemion</taxon>
    </lineage>
</organism>
<feature type="compositionally biased region" description="Pro residues" evidence="1">
    <location>
        <begin position="128"/>
        <end position="144"/>
    </location>
</feature>
<dbReference type="PANTHER" id="PTHR16209">
    <property type="entry name" value="VESICULAR, OVEREXPRESSED IN CANCER, PROSURVIVAL PROTEIN 1"/>
    <property type="match status" value="1"/>
</dbReference>
<dbReference type="EMBL" id="HADW01009399">
    <property type="protein sequence ID" value="SBP10799.1"/>
    <property type="molecule type" value="Transcribed_RNA"/>
</dbReference>
<dbReference type="InterPro" id="IPR021684">
    <property type="entry name" value="WBP1-like"/>
</dbReference>
<dbReference type="AlphaFoldDB" id="A0A1A7WZ20"/>
<reference evidence="3" key="1">
    <citation type="submission" date="2016-05" db="EMBL/GenBank/DDBJ databases">
        <authorList>
            <person name="Lavstsen T."/>
            <person name="Jespersen J.S."/>
        </authorList>
    </citation>
    <scope>NUCLEOTIDE SEQUENCE</scope>
    <source>
        <tissue evidence="3">Brain</tissue>
    </source>
</reference>
<gene>
    <name evidence="3" type="primary">WBP1LA</name>
</gene>
<feature type="region of interest" description="Disordered" evidence="1">
    <location>
        <begin position="127"/>
        <end position="150"/>
    </location>
</feature>
<feature type="region of interest" description="Disordered" evidence="1">
    <location>
        <begin position="200"/>
        <end position="222"/>
    </location>
</feature>
<dbReference type="PANTHER" id="PTHR16209:SF4">
    <property type="entry name" value="WW DOMAIN BINDING PROTEIN 1-LIKE"/>
    <property type="match status" value="1"/>
</dbReference>
<feature type="transmembrane region" description="Helical" evidence="2">
    <location>
        <begin position="55"/>
        <end position="76"/>
    </location>
</feature>
<proteinExistence type="predicted"/>
<evidence type="ECO:0000313" key="3">
    <source>
        <dbReference type="EMBL" id="SBP10799.1"/>
    </source>
</evidence>
<dbReference type="InterPro" id="IPR051994">
    <property type="entry name" value="WW_domain-binding"/>
</dbReference>
<evidence type="ECO:0000256" key="1">
    <source>
        <dbReference type="SAM" id="MobiDB-lite"/>
    </source>
</evidence>
<keyword evidence="2" id="KW-0812">Transmembrane</keyword>
<protein>
    <submittedName>
        <fullName evidence="3">WW domain binding protein 1-like a</fullName>
    </submittedName>
</protein>
<dbReference type="Pfam" id="PF11669">
    <property type="entry name" value="WBP-1"/>
    <property type="match status" value="1"/>
</dbReference>